<organism evidence="1 2">
    <name type="scientific">Eubacterium oxidoreducens</name>
    <dbReference type="NCBI Taxonomy" id="1732"/>
    <lineage>
        <taxon>Bacteria</taxon>
        <taxon>Bacillati</taxon>
        <taxon>Bacillota</taxon>
        <taxon>Clostridia</taxon>
        <taxon>Eubacteriales</taxon>
        <taxon>Eubacteriaceae</taxon>
        <taxon>Eubacterium</taxon>
    </lineage>
</organism>
<keyword evidence="2" id="KW-1185">Reference proteome</keyword>
<protein>
    <submittedName>
        <fullName evidence="1">Uncharacterized protein</fullName>
    </submittedName>
</protein>
<accession>A0A1G6CJ15</accession>
<dbReference type="EMBL" id="FMXR01000020">
    <property type="protein sequence ID" value="SDB32898.1"/>
    <property type="molecule type" value="Genomic_DNA"/>
</dbReference>
<proteinExistence type="predicted"/>
<evidence type="ECO:0000313" key="1">
    <source>
        <dbReference type="EMBL" id="SDB32898.1"/>
    </source>
</evidence>
<dbReference type="AlphaFoldDB" id="A0A1G6CJ15"/>
<name>A0A1G6CJ15_EUBOX</name>
<evidence type="ECO:0000313" key="2">
    <source>
        <dbReference type="Proteomes" id="UP000199228"/>
    </source>
</evidence>
<gene>
    <name evidence="1" type="ORF">SAMN02910417_02444</name>
</gene>
<reference evidence="1 2" key="1">
    <citation type="submission" date="2016-10" db="EMBL/GenBank/DDBJ databases">
        <authorList>
            <person name="de Groot N.N."/>
        </authorList>
    </citation>
    <scope>NUCLEOTIDE SEQUENCE [LARGE SCALE GENOMIC DNA]</scope>
    <source>
        <strain evidence="1 2">DSM 3217</strain>
    </source>
</reference>
<sequence>MYDIKKIVDVKLNVQLVYVALIHQYVYEGPCRFGPEECLTTEFDEMNQAEIFKMWSGGIGEVLSKVSGVNMPTRCTSRCQMNTWLYSRLKEGNMVCG</sequence>
<dbReference type="RefSeq" id="WP_090174639.1">
    <property type="nucleotide sequence ID" value="NZ_FMXR01000020.1"/>
</dbReference>
<dbReference type="Proteomes" id="UP000199228">
    <property type="component" value="Unassembled WGS sequence"/>
</dbReference>
<dbReference type="STRING" id="1732.SAMN02910417_02444"/>